<comment type="similarity">
    <text evidence="1 4">Belongs to the glycosyl hydrolase 32 family.</text>
</comment>
<sequence>MVESNVKMYVFVENDEKTKGKISPMHLFYLAVALTVISFVTIIYYPKTCKELPYSEMYRPQVHYSLPSNWMNDPNGLVFHNGVYHLFYQYHPYSKEWGPMHWGHATSKDLLHWNNLPTALYPNELGAIFSGCALVDKRNVTGLQLSKSTNVLIAIFTQHLEDGSSSPIERQSLAYSNDHGLTWKMYGNNPILESPGHKDFRDPKVIPYKDHYIMLVVAGEKVFFYKSYNLTDWQKLSEFGDDQGKHGGVWECPDLFTLTLDGEEYWILLVSINPQGPNGGSATQYFVGFFDGEKFINYNEANKTLWIDYGPDSYAGVTWYGISYNTRLFISWMNNWDYCKDIPTDPWRGQMSIPRILMLKAVGNYTYLTSTPVPVLNKLRQYKPMKPLEYLDDYIIEAGGHKVILDYDVQTNNVYDVELLMDIESIDKSCTIEVCFSNNQLESLCAGFSRYSKEYFIDRSNSGKINFHKNFTKVSKAKRVSKESLMYWRLIVDVSSIEFFADEGLTVMTSLFFPHQKYNHIQLKLVSNNLNSKAVIKLKSVNLYTLKSIWR</sequence>
<dbReference type="EMBL" id="NCKV01000351">
    <property type="protein sequence ID" value="RWS30863.1"/>
    <property type="molecule type" value="Genomic_DNA"/>
</dbReference>
<dbReference type="InterPro" id="IPR013189">
    <property type="entry name" value="Glyco_hydro_32_C"/>
</dbReference>
<comment type="caution">
    <text evidence="8">The sequence shown here is derived from an EMBL/GenBank/DDBJ whole genome shotgun (WGS) entry which is preliminary data.</text>
</comment>
<dbReference type="GO" id="GO:0005737">
    <property type="term" value="C:cytoplasm"/>
    <property type="evidence" value="ECO:0007669"/>
    <property type="project" value="TreeGrafter"/>
</dbReference>
<dbReference type="VEuPathDB" id="VectorBase:LDEU001178"/>
<dbReference type="SUPFAM" id="SSF75005">
    <property type="entry name" value="Arabinanase/levansucrase/invertase"/>
    <property type="match status" value="1"/>
</dbReference>
<keyword evidence="3 4" id="KW-0326">Glycosidase</keyword>
<evidence type="ECO:0000259" key="6">
    <source>
        <dbReference type="Pfam" id="PF00251"/>
    </source>
</evidence>
<keyword evidence="5" id="KW-0812">Transmembrane</keyword>
<feature type="domain" description="Glycosyl hydrolase family 32 N-terminal" evidence="6">
    <location>
        <begin position="63"/>
        <end position="364"/>
    </location>
</feature>
<dbReference type="PANTHER" id="PTHR42800:SF1">
    <property type="entry name" value="EXOINULINASE INUD (AFU_ORTHOLOGUE AFUA_5G00480)"/>
    <property type="match status" value="1"/>
</dbReference>
<reference evidence="8 9" key="1">
    <citation type="journal article" date="2018" name="Gigascience">
        <title>Genomes of trombidid mites reveal novel predicted allergens and laterally-transferred genes associated with secondary metabolism.</title>
        <authorList>
            <person name="Dong X."/>
            <person name="Chaisiri K."/>
            <person name="Xia D."/>
            <person name="Armstrong S.D."/>
            <person name="Fang Y."/>
            <person name="Donnelly M.J."/>
            <person name="Kadowaki T."/>
            <person name="McGarry J.W."/>
            <person name="Darby A.C."/>
            <person name="Makepeace B.L."/>
        </authorList>
    </citation>
    <scope>NUCLEOTIDE SEQUENCE [LARGE SCALE GENOMIC DNA]</scope>
    <source>
        <strain evidence="8">UoL-UT</strain>
    </source>
</reference>
<dbReference type="InterPro" id="IPR013148">
    <property type="entry name" value="Glyco_hydro_32_N"/>
</dbReference>
<dbReference type="Gene3D" id="2.60.120.560">
    <property type="entry name" value="Exo-inulinase, domain 1"/>
    <property type="match status" value="1"/>
</dbReference>
<evidence type="ECO:0000259" key="7">
    <source>
        <dbReference type="Pfam" id="PF08244"/>
    </source>
</evidence>
<dbReference type="STRING" id="299467.A0A443STN4"/>
<dbReference type="AlphaFoldDB" id="A0A443STN4"/>
<dbReference type="PANTHER" id="PTHR42800">
    <property type="entry name" value="EXOINULINASE INUD (AFU_ORTHOLOGUE AFUA_5G00480)"/>
    <property type="match status" value="1"/>
</dbReference>
<proteinExistence type="inferred from homology"/>
<evidence type="ECO:0000313" key="8">
    <source>
        <dbReference type="EMBL" id="RWS30863.1"/>
    </source>
</evidence>
<dbReference type="CDD" id="cd18622">
    <property type="entry name" value="GH32_Inu-like"/>
    <property type="match status" value="1"/>
</dbReference>
<dbReference type="Proteomes" id="UP000288716">
    <property type="component" value="Unassembled WGS sequence"/>
</dbReference>
<evidence type="ECO:0000256" key="4">
    <source>
        <dbReference type="RuleBase" id="RU362110"/>
    </source>
</evidence>
<protein>
    <recommendedName>
        <fullName evidence="10">Levanase-like protein</fullName>
    </recommendedName>
</protein>
<organism evidence="8 9">
    <name type="scientific">Leptotrombidium deliense</name>
    <dbReference type="NCBI Taxonomy" id="299467"/>
    <lineage>
        <taxon>Eukaryota</taxon>
        <taxon>Metazoa</taxon>
        <taxon>Ecdysozoa</taxon>
        <taxon>Arthropoda</taxon>
        <taxon>Chelicerata</taxon>
        <taxon>Arachnida</taxon>
        <taxon>Acari</taxon>
        <taxon>Acariformes</taxon>
        <taxon>Trombidiformes</taxon>
        <taxon>Prostigmata</taxon>
        <taxon>Anystina</taxon>
        <taxon>Parasitengona</taxon>
        <taxon>Trombiculoidea</taxon>
        <taxon>Trombiculidae</taxon>
        <taxon>Leptotrombidium</taxon>
    </lineage>
</organism>
<evidence type="ECO:0000256" key="5">
    <source>
        <dbReference type="SAM" id="Phobius"/>
    </source>
</evidence>
<dbReference type="Gene3D" id="2.115.10.20">
    <property type="entry name" value="Glycosyl hydrolase domain, family 43"/>
    <property type="match status" value="1"/>
</dbReference>
<keyword evidence="5" id="KW-1133">Transmembrane helix</keyword>
<dbReference type="GO" id="GO:0005987">
    <property type="term" value="P:sucrose catabolic process"/>
    <property type="evidence" value="ECO:0007669"/>
    <property type="project" value="TreeGrafter"/>
</dbReference>
<dbReference type="OrthoDB" id="202537at2759"/>
<feature type="domain" description="Glycosyl hydrolase family 32 C-terminal" evidence="7">
    <location>
        <begin position="410"/>
        <end position="533"/>
    </location>
</feature>
<dbReference type="InterPro" id="IPR023296">
    <property type="entry name" value="Glyco_hydro_beta-prop_sf"/>
</dbReference>
<dbReference type="InterPro" id="IPR001362">
    <property type="entry name" value="Glyco_hydro_32"/>
</dbReference>
<evidence type="ECO:0000256" key="1">
    <source>
        <dbReference type="ARBA" id="ARBA00009902"/>
    </source>
</evidence>
<dbReference type="Pfam" id="PF00251">
    <property type="entry name" value="Glyco_hydro_32N"/>
    <property type="match status" value="1"/>
</dbReference>
<dbReference type="SUPFAM" id="SSF49899">
    <property type="entry name" value="Concanavalin A-like lectins/glucanases"/>
    <property type="match status" value="1"/>
</dbReference>
<feature type="transmembrane region" description="Helical" evidence="5">
    <location>
        <begin position="27"/>
        <end position="45"/>
    </location>
</feature>
<dbReference type="GO" id="GO:0004575">
    <property type="term" value="F:sucrose alpha-glucosidase activity"/>
    <property type="evidence" value="ECO:0007669"/>
    <property type="project" value="TreeGrafter"/>
</dbReference>
<accession>A0A443STN4</accession>
<evidence type="ECO:0000256" key="2">
    <source>
        <dbReference type="ARBA" id="ARBA00022801"/>
    </source>
</evidence>
<evidence type="ECO:0000256" key="3">
    <source>
        <dbReference type="ARBA" id="ARBA00023295"/>
    </source>
</evidence>
<keyword evidence="5" id="KW-0472">Membrane</keyword>
<dbReference type="Pfam" id="PF08244">
    <property type="entry name" value="Glyco_hydro_32C"/>
    <property type="match status" value="1"/>
</dbReference>
<gene>
    <name evidence="8" type="ORF">B4U80_08054</name>
</gene>
<name>A0A443STN4_9ACAR</name>
<dbReference type="InterPro" id="IPR013320">
    <property type="entry name" value="ConA-like_dom_sf"/>
</dbReference>
<evidence type="ECO:0000313" key="9">
    <source>
        <dbReference type="Proteomes" id="UP000288716"/>
    </source>
</evidence>
<dbReference type="SMART" id="SM00640">
    <property type="entry name" value="Glyco_32"/>
    <property type="match status" value="1"/>
</dbReference>
<keyword evidence="2 4" id="KW-0378">Hydrolase</keyword>
<keyword evidence="9" id="KW-1185">Reference proteome</keyword>
<evidence type="ECO:0008006" key="10">
    <source>
        <dbReference type="Google" id="ProtNLM"/>
    </source>
</evidence>